<protein>
    <submittedName>
        <fullName evidence="2">Enoyl-CoA hydratase</fullName>
    </submittedName>
</protein>
<dbReference type="Gene3D" id="3.90.226.10">
    <property type="entry name" value="2-enoyl-CoA Hydratase, Chain A, domain 1"/>
    <property type="match status" value="1"/>
</dbReference>
<proteinExistence type="inferred from homology"/>
<organism evidence="2 3">
    <name type="scientific">Croceicoccus mobilis</name>
    <dbReference type="NCBI Taxonomy" id="1703339"/>
    <lineage>
        <taxon>Bacteria</taxon>
        <taxon>Pseudomonadati</taxon>
        <taxon>Pseudomonadota</taxon>
        <taxon>Alphaproteobacteria</taxon>
        <taxon>Sphingomonadales</taxon>
        <taxon>Erythrobacteraceae</taxon>
        <taxon>Croceicoccus</taxon>
    </lineage>
</organism>
<reference evidence="2" key="1">
    <citation type="journal article" date="2014" name="Int. J. Syst. Evol. Microbiol.">
        <title>Complete genome sequence of Corynebacterium casei LMG S-19264T (=DSM 44701T), isolated from a smear-ripened cheese.</title>
        <authorList>
            <consortium name="US DOE Joint Genome Institute (JGI-PGF)"/>
            <person name="Walter F."/>
            <person name="Albersmeier A."/>
            <person name="Kalinowski J."/>
            <person name="Ruckert C."/>
        </authorList>
    </citation>
    <scope>NUCLEOTIDE SEQUENCE</scope>
    <source>
        <strain evidence="2">CGMCC 1.15360</strain>
    </source>
</reference>
<dbReference type="PANTHER" id="PTHR43459">
    <property type="entry name" value="ENOYL-COA HYDRATASE"/>
    <property type="match status" value="1"/>
</dbReference>
<dbReference type="AlphaFoldDB" id="A0A917DYM8"/>
<dbReference type="Proteomes" id="UP000612349">
    <property type="component" value="Unassembled WGS sequence"/>
</dbReference>
<comment type="similarity">
    <text evidence="1">Belongs to the enoyl-CoA hydratase/isomerase family.</text>
</comment>
<dbReference type="OrthoDB" id="9802898at2"/>
<dbReference type="Gene3D" id="1.10.12.10">
    <property type="entry name" value="Lyase 2-enoyl-coa Hydratase, Chain A, domain 2"/>
    <property type="match status" value="1"/>
</dbReference>
<name>A0A917DYM8_9SPHN</name>
<evidence type="ECO:0000313" key="2">
    <source>
        <dbReference type="EMBL" id="GGD82624.1"/>
    </source>
</evidence>
<accession>A0A917DYM8</accession>
<keyword evidence="3" id="KW-1185">Reference proteome</keyword>
<dbReference type="PANTHER" id="PTHR43459:SF1">
    <property type="entry name" value="EG:BACN32G11.4 PROTEIN"/>
    <property type="match status" value="1"/>
</dbReference>
<dbReference type="Pfam" id="PF00378">
    <property type="entry name" value="ECH_1"/>
    <property type="match status" value="1"/>
</dbReference>
<dbReference type="NCBIfam" id="NF006699">
    <property type="entry name" value="PRK09245.1"/>
    <property type="match status" value="1"/>
</dbReference>
<evidence type="ECO:0000313" key="3">
    <source>
        <dbReference type="Proteomes" id="UP000612349"/>
    </source>
</evidence>
<evidence type="ECO:0000256" key="1">
    <source>
        <dbReference type="ARBA" id="ARBA00005254"/>
    </source>
</evidence>
<dbReference type="RefSeq" id="WP_066775983.1">
    <property type="nucleotide sequence ID" value="NZ_BMIP01000012.1"/>
</dbReference>
<comment type="caution">
    <text evidence="2">The sequence shown here is derived from an EMBL/GenBank/DDBJ whole genome shotgun (WGS) entry which is preliminary data.</text>
</comment>
<reference evidence="2" key="2">
    <citation type="submission" date="2020-09" db="EMBL/GenBank/DDBJ databases">
        <authorList>
            <person name="Sun Q."/>
            <person name="Zhou Y."/>
        </authorList>
    </citation>
    <scope>NUCLEOTIDE SEQUENCE</scope>
    <source>
        <strain evidence="2">CGMCC 1.15360</strain>
    </source>
</reference>
<dbReference type="SUPFAM" id="SSF52096">
    <property type="entry name" value="ClpP/crotonase"/>
    <property type="match status" value="1"/>
</dbReference>
<dbReference type="InterPro" id="IPR029045">
    <property type="entry name" value="ClpP/crotonase-like_dom_sf"/>
</dbReference>
<gene>
    <name evidence="2" type="ORF">GCM10010990_35830</name>
</gene>
<dbReference type="GO" id="GO:0003824">
    <property type="term" value="F:catalytic activity"/>
    <property type="evidence" value="ECO:0007669"/>
    <property type="project" value="UniProtKB-ARBA"/>
</dbReference>
<dbReference type="EMBL" id="BMIP01000012">
    <property type="protein sequence ID" value="GGD82624.1"/>
    <property type="molecule type" value="Genomic_DNA"/>
</dbReference>
<dbReference type="CDD" id="cd06558">
    <property type="entry name" value="crotonase-like"/>
    <property type="match status" value="1"/>
</dbReference>
<dbReference type="InterPro" id="IPR014748">
    <property type="entry name" value="Enoyl-CoA_hydra_C"/>
</dbReference>
<sequence>MGDFVQYEKRGQIAVLTLNRPDKLNALASLEDCHDLIAALERIGDDPQISAAVLTGAGRGFSAGGDLQSMKEKNGVANREHPALTRSNYRSGVQKIPRAFRACEVPIVAAINGAAVGLGNDIGCLCDIRIASTHAKFAASFIKIGIIPGDGGAWILPRIVGFSKAAEMILTGDLITAEEALSCGLVSRVVEPDALMDEALAMAERIAANPARSLRMAKRLLLNAQDASLDTILEMSAAMQAVAHETEDHAEAVDAFLAKRPPEFSGR</sequence>
<dbReference type="InterPro" id="IPR001753">
    <property type="entry name" value="Enoyl-CoA_hydra/iso"/>
</dbReference>